<proteinExistence type="predicted"/>
<comment type="caution">
    <text evidence="1">The sequence shown here is derived from an EMBL/GenBank/DDBJ whole genome shotgun (WGS) entry which is preliminary data.</text>
</comment>
<organism evidence="1 2">
    <name type="scientific">Trametes sanguinea</name>
    <dbReference type="NCBI Taxonomy" id="158606"/>
    <lineage>
        <taxon>Eukaryota</taxon>
        <taxon>Fungi</taxon>
        <taxon>Dikarya</taxon>
        <taxon>Basidiomycota</taxon>
        <taxon>Agaricomycotina</taxon>
        <taxon>Agaricomycetes</taxon>
        <taxon>Polyporales</taxon>
        <taxon>Polyporaceae</taxon>
        <taxon>Trametes</taxon>
    </lineage>
</organism>
<name>A0ACC1NGK7_9APHY</name>
<keyword evidence="2" id="KW-1185">Reference proteome</keyword>
<protein>
    <submittedName>
        <fullName evidence="1">Uncharacterized protein</fullName>
    </submittedName>
</protein>
<dbReference type="EMBL" id="JANSHE010004377">
    <property type="protein sequence ID" value="KAJ2978178.1"/>
    <property type="molecule type" value="Genomic_DNA"/>
</dbReference>
<accession>A0ACC1NGK7</accession>
<evidence type="ECO:0000313" key="1">
    <source>
        <dbReference type="EMBL" id="KAJ2978178.1"/>
    </source>
</evidence>
<gene>
    <name evidence="1" type="ORF">NUW54_g11322</name>
</gene>
<dbReference type="Proteomes" id="UP001144978">
    <property type="component" value="Unassembled WGS sequence"/>
</dbReference>
<evidence type="ECO:0000313" key="2">
    <source>
        <dbReference type="Proteomes" id="UP001144978"/>
    </source>
</evidence>
<reference evidence="1" key="1">
    <citation type="submission" date="2022-08" db="EMBL/GenBank/DDBJ databases">
        <title>Genome Sequence of Pycnoporus sanguineus.</title>
        <authorList>
            <person name="Buettner E."/>
        </authorList>
    </citation>
    <scope>NUCLEOTIDE SEQUENCE</scope>
    <source>
        <strain evidence="1">CG-C14</strain>
    </source>
</reference>
<sequence length="255" mass="28517">MLSDTVLRRSWGPDEPITAVSPVNYKSAFRLAEQIRTKVGKLGVFGMNLSRQTPIDHLSERRLSTCLSALYEHQAVCTSSSALRRVGSSRAQYTKSGKTLLKAPADSVPNLDGDNTLSAESCRNELRRSSMSAAALLADCLVGTASKIRRTPEVTHSLWLVPRFASNAAERGQVEATRQARWERRRFEERRSAFTADEDPSLPRRGTRNRPLLSTTGRQADVFPSRKNDWKGRLNVCAAQSNDVKTTRDRQERKT</sequence>